<proteinExistence type="predicted"/>
<accession>A0ABV6K6K9</accession>
<dbReference type="Pfam" id="PF11184">
    <property type="entry name" value="DUF2969"/>
    <property type="match status" value="1"/>
</dbReference>
<evidence type="ECO:0000313" key="1">
    <source>
        <dbReference type="EMBL" id="MFC0425113.1"/>
    </source>
</evidence>
<evidence type="ECO:0000313" key="2">
    <source>
        <dbReference type="Proteomes" id="UP001589855"/>
    </source>
</evidence>
<protein>
    <submittedName>
        <fullName evidence="1">DUF2969 domain-containing protein</fullName>
    </submittedName>
</protein>
<gene>
    <name evidence="1" type="ORF">ACFFGS_13335</name>
</gene>
<dbReference type="EMBL" id="JBHLUK010000077">
    <property type="protein sequence ID" value="MFC0425113.1"/>
    <property type="molecule type" value="Genomic_DNA"/>
</dbReference>
<organism evidence="1 2">
    <name type="scientific">Lactiplantibacillus plajomi</name>
    <dbReference type="NCBI Taxonomy" id="1457217"/>
    <lineage>
        <taxon>Bacteria</taxon>
        <taxon>Bacillati</taxon>
        <taxon>Bacillota</taxon>
        <taxon>Bacilli</taxon>
        <taxon>Lactobacillales</taxon>
        <taxon>Lactobacillaceae</taxon>
        <taxon>Lactiplantibacillus</taxon>
    </lineage>
</organism>
<reference evidence="1 2" key="1">
    <citation type="submission" date="2024-09" db="EMBL/GenBank/DDBJ databases">
        <authorList>
            <person name="Sun Q."/>
            <person name="Mori K."/>
        </authorList>
    </citation>
    <scope>NUCLEOTIDE SEQUENCE [LARGE SCALE GENOMIC DNA]</scope>
    <source>
        <strain evidence="1 2">TBRC 4575</strain>
    </source>
</reference>
<dbReference type="Proteomes" id="UP001589855">
    <property type="component" value="Unassembled WGS sequence"/>
</dbReference>
<sequence length="75" mass="8380">MSKKDKAISVTLNETKVNNQTVTDVLIGKQMIGQVIQDGDRYQAEMASDRAPFAHSKSFDECLQEILSAYHLHKG</sequence>
<dbReference type="RefSeq" id="WP_137644046.1">
    <property type="nucleotide sequence ID" value="NZ_BAABRM010000002.1"/>
</dbReference>
<comment type="caution">
    <text evidence="1">The sequence shown here is derived from an EMBL/GenBank/DDBJ whole genome shotgun (WGS) entry which is preliminary data.</text>
</comment>
<keyword evidence="2" id="KW-1185">Reference proteome</keyword>
<name>A0ABV6K6K9_9LACO</name>
<dbReference type="InterPro" id="IPR021351">
    <property type="entry name" value="DUF2969"/>
</dbReference>